<accession>A0A6H1U3P9</accession>
<dbReference type="InterPro" id="IPR010865">
    <property type="entry name" value="DUF1499"/>
</dbReference>
<protein>
    <submittedName>
        <fullName evidence="1">DUF1499 domain-containing protein</fullName>
    </submittedName>
</protein>
<evidence type="ECO:0000313" key="1">
    <source>
        <dbReference type="EMBL" id="QIZ72653.1"/>
    </source>
</evidence>
<name>A0A6H1U3P9_9CYAN</name>
<dbReference type="PANTHER" id="PTHR34801">
    <property type="entry name" value="EXPRESSED PROTEIN"/>
    <property type="match status" value="1"/>
</dbReference>
<dbReference type="Pfam" id="PF07386">
    <property type="entry name" value="DUF1499"/>
    <property type="match status" value="1"/>
</dbReference>
<dbReference type="PANTHER" id="PTHR34801:SF6">
    <property type="entry name" value="SLL1620 PROTEIN"/>
    <property type="match status" value="1"/>
</dbReference>
<keyword evidence="2" id="KW-1185">Reference proteome</keyword>
<gene>
    <name evidence="1" type="ORF">HCG48_20355</name>
</gene>
<evidence type="ECO:0000313" key="2">
    <source>
        <dbReference type="Proteomes" id="UP000500857"/>
    </source>
</evidence>
<dbReference type="KEGG" id="oxy:HCG48_20355"/>
<dbReference type="EMBL" id="CP051167">
    <property type="protein sequence ID" value="QIZ72653.1"/>
    <property type="molecule type" value="Genomic_DNA"/>
</dbReference>
<sequence length="174" mass="19010">MRQPSSLKAIAIVLSLVLSSLVFLTPTPPVLADTAFQPMFIASIFSFSGKRPTNLGVKDGKLGTCPSSPNCVSSNSSDEQHKIEPLTYQGDGKAAFEKLKSIIASIESAKMIQAETHYLYAEFTSKLMGFVDDVEFYLDENAGIIQVRSASRLGQSDLGVNRKRIEDIRTKFNA</sequence>
<dbReference type="Proteomes" id="UP000500857">
    <property type="component" value="Chromosome"/>
</dbReference>
<dbReference type="AlphaFoldDB" id="A0A6H1U3P9"/>
<proteinExistence type="predicted"/>
<organism evidence="1 2">
    <name type="scientific">Oxynema aestuarii AP17</name>
    <dbReference type="NCBI Taxonomy" id="2064643"/>
    <lineage>
        <taxon>Bacteria</taxon>
        <taxon>Bacillati</taxon>
        <taxon>Cyanobacteriota</taxon>
        <taxon>Cyanophyceae</taxon>
        <taxon>Oscillatoriophycideae</taxon>
        <taxon>Oscillatoriales</taxon>
        <taxon>Oscillatoriaceae</taxon>
        <taxon>Oxynema</taxon>
        <taxon>Oxynema aestuarii</taxon>
    </lineage>
</organism>
<dbReference type="RefSeq" id="WP_168570801.1">
    <property type="nucleotide sequence ID" value="NZ_CP051167.1"/>
</dbReference>
<reference evidence="1 2" key="1">
    <citation type="submission" date="2020-04" db="EMBL/GenBank/DDBJ databases">
        <authorList>
            <person name="Basu S."/>
            <person name="Maruthanayagam V."/>
            <person name="Chakraborty S."/>
            <person name="Pramanik A."/>
            <person name="Mukherjee J."/>
            <person name="Brink B."/>
        </authorList>
    </citation>
    <scope>NUCLEOTIDE SEQUENCE [LARGE SCALE GENOMIC DNA]</scope>
    <source>
        <strain evidence="1 2">AP17</strain>
    </source>
</reference>